<dbReference type="EMBL" id="ML737163">
    <property type="protein sequence ID" value="KAE8338822.1"/>
    <property type="molecule type" value="Genomic_DNA"/>
</dbReference>
<proteinExistence type="predicted"/>
<protein>
    <submittedName>
        <fullName evidence="1">Uncharacterized protein</fullName>
    </submittedName>
</protein>
<reference evidence="1" key="1">
    <citation type="submission" date="2019-04" db="EMBL/GenBank/DDBJ databases">
        <title>Friends and foes A comparative genomics study of 23 Aspergillus species from section Flavi.</title>
        <authorList>
            <consortium name="DOE Joint Genome Institute"/>
            <person name="Kjaerbolling I."/>
            <person name="Vesth T."/>
            <person name="Frisvad J.C."/>
            <person name="Nybo J.L."/>
            <person name="Theobald S."/>
            <person name="Kildgaard S."/>
            <person name="Isbrandt T."/>
            <person name="Kuo A."/>
            <person name="Sato A."/>
            <person name="Lyhne E.K."/>
            <person name="Kogle M.E."/>
            <person name="Wiebenga A."/>
            <person name="Kun R.S."/>
            <person name="Lubbers R.J."/>
            <person name="Makela M.R."/>
            <person name="Barry K."/>
            <person name="Chovatia M."/>
            <person name="Clum A."/>
            <person name="Daum C."/>
            <person name="Haridas S."/>
            <person name="He G."/>
            <person name="LaButti K."/>
            <person name="Lipzen A."/>
            <person name="Mondo S."/>
            <person name="Riley R."/>
            <person name="Salamov A."/>
            <person name="Simmons B.A."/>
            <person name="Magnuson J.K."/>
            <person name="Henrissat B."/>
            <person name="Mortensen U.H."/>
            <person name="Larsen T.O."/>
            <person name="Devries R.P."/>
            <person name="Grigoriev I.V."/>
            <person name="Machida M."/>
            <person name="Baker S.E."/>
            <person name="Andersen M.R."/>
        </authorList>
    </citation>
    <scope>NUCLEOTIDE SEQUENCE</scope>
    <source>
        <strain evidence="1">CBS 117612</strain>
    </source>
</reference>
<organism evidence="1">
    <name type="scientific">Aspergillus arachidicola</name>
    <dbReference type="NCBI Taxonomy" id="656916"/>
    <lineage>
        <taxon>Eukaryota</taxon>
        <taxon>Fungi</taxon>
        <taxon>Dikarya</taxon>
        <taxon>Ascomycota</taxon>
        <taxon>Pezizomycotina</taxon>
        <taxon>Eurotiomycetes</taxon>
        <taxon>Eurotiomycetidae</taxon>
        <taxon>Eurotiales</taxon>
        <taxon>Aspergillaceae</taxon>
        <taxon>Aspergillus</taxon>
        <taxon>Aspergillus subgen. Circumdati</taxon>
    </lineage>
</organism>
<sequence length="75" mass="8333">MASKQLTSWLSLSCFASHCRFSWNLVKVFQELRPPSSGDSIKSRFRTAVASRRSPSVASGVAIFRLTSFTAFCAR</sequence>
<dbReference type="AlphaFoldDB" id="A0A5N6Y060"/>
<gene>
    <name evidence="1" type="ORF">BDV24DRAFT_137381</name>
</gene>
<accession>A0A5N6Y060</accession>
<evidence type="ECO:0000313" key="1">
    <source>
        <dbReference type="EMBL" id="KAE8338822.1"/>
    </source>
</evidence>
<dbReference type="Proteomes" id="UP000325558">
    <property type="component" value="Unassembled WGS sequence"/>
</dbReference>
<name>A0A5N6Y060_9EURO</name>